<comment type="caution">
    <text evidence="1">The sequence shown here is derived from an EMBL/GenBank/DDBJ whole genome shotgun (WGS) entry which is preliminary data.</text>
</comment>
<name>A0ABD0M9H5_9CAEN</name>
<dbReference type="Proteomes" id="UP001519460">
    <property type="component" value="Unassembled WGS sequence"/>
</dbReference>
<evidence type="ECO:0000313" key="1">
    <source>
        <dbReference type="EMBL" id="KAK7508222.1"/>
    </source>
</evidence>
<dbReference type="EMBL" id="JACVVK020000002">
    <property type="protein sequence ID" value="KAK7508222.1"/>
    <property type="molecule type" value="Genomic_DNA"/>
</dbReference>
<accession>A0ABD0M9H5</accession>
<evidence type="ECO:0000313" key="2">
    <source>
        <dbReference type="Proteomes" id="UP001519460"/>
    </source>
</evidence>
<sequence length="103" mass="10911">MSCGSDDNISESYLVDFRSTSDRLSGTISLEFEYICSTGYFAATLGITGSLDIPGNVVTRESSPGPSWGRRFLAVITDVGLTGGSTCDCAVLCRASNVWQEPA</sequence>
<keyword evidence="2" id="KW-1185">Reference proteome</keyword>
<organism evidence="1 2">
    <name type="scientific">Batillaria attramentaria</name>
    <dbReference type="NCBI Taxonomy" id="370345"/>
    <lineage>
        <taxon>Eukaryota</taxon>
        <taxon>Metazoa</taxon>
        <taxon>Spiralia</taxon>
        <taxon>Lophotrochozoa</taxon>
        <taxon>Mollusca</taxon>
        <taxon>Gastropoda</taxon>
        <taxon>Caenogastropoda</taxon>
        <taxon>Sorbeoconcha</taxon>
        <taxon>Cerithioidea</taxon>
        <taxon>Batillariidae</taxon>
        <taxon>Batillaria</taxon>
    </lineage>
</organism>
<protein>
    <submittedName>
        <fullName evidence="1">Uncharacterized protein</fullName>
    </submittedName>
</protein>
<gene>
    <name evidence="1" type="ORF">BaRGS_00000461</name>
</gene>
<proteinExistence type="predicted"/>
<reference evidence="1 2" key="1">
    <citation type="journal article" date="2023" name="Sci. Data">
        <title>Genome assembly of the Korean intertidal mud-creeper Batillaria attramentaria.</title>
        <authorList>
            <person name="Patra A.K."/>
            <person name="Ho P.T."/>
            <person name="Jun S."/>
            <person name="Lee S.J."/>
            <person name="Kim Y."/>
            <person name="Won Y.J."/>
        </authorList>
    </citation>
    <scope>NUCLEOTIDE SEQUENCE [LARGE SCALE GENOMIC DNA]</scope>
    <source>
        <strain evidence="1">Wonlab-2016</strain>
    </source>
</reference>
<dbReference type="AlphaFoldDB" id="A0ABD0M9H5"/>